<sequence length="156" mass="18122">MEANLNMSENKKDGMQLDSEYFIKHKIKIEPMFIWVSGTITCSQRVDHTRRIRRGILESDWNELEPSTHRLWQLPELSQRYGKRVLGGMELPVNVNVAIKSEVTESKSECIIPSIKEENEMNCNSTKYVDGVVKSEVLDIFEPFYQCDVPLIKEEL</sequence>
<proteinExistence type="predicted"/>
<reference evidence="1" key="1">
    <citation type="submission" date="2021-03" db="EMBL/GenBank/DDBJ databases">
        <authorList>
            <person name="Tran Van P."/>
        </authorList>
    </citation>
    <scope>NUCLEOTIDE SEQUENCE</scope>
</reference>
<dbReference type="Proteomes" id="UP001153148">
    <property type="component" value="Unassembled WGS sequence"/>
</dbReference>
<name>A0ABN7P0B2_TIMPD</name>
<accession>A0ABN7P0B2</accession>
<dbReference type="EMBL" id="CAJPIN010010891">
    <property type="protein sequence ID" value="CAG2059909.1"/>
    <property type="molecule type" value="Genomic_DNA"/>
</dbReference>
<feature type="non-terminal residue" evidence="1">
    <location>
        <position position="156"/>
    </location>
</feature>
<organism evidence="1 2">
    <name type="scientific">Timema podura</name>
    <name type="common">Walking stick</name>
    <dbReference type="NCBI Taxonomy" id="61482"/>
    <lineage>
        <taxon>Eukaryota</taxon>
        <taxon>Metazoa</taxon>
        <taxon>Ecdysozoa</taxon>
        <taxon>Arthropoda</taxon>
        <taxon>Hexapoda</taxon>
        <taxon>Insecta</taxon>
        <taxon>Pterygota</taxon>
        <taxon>Neoptera</taxon>
        <taxon>Polyneoptera</taxon>
        <taxon>Phasmatodea</taxon>
        <taxon>Timematodea</taxon>
        <taxon>Timematoidea</taxon>
        <taxon>Timematidae</taxon>
        <taxon>Timema</taxon>
    </lineage>
</organism>
<protein>
    <submittedName>
        <fullName evidence="1">Uncharacterized protein</fullName>
    </submittedName>
</protein>
<keyword evidence="2" id="KW-1185">Reference proteome</keyword>
<comment type="caution">
    <text evidence="1">The sequence shown here is derived from an EMBL/GenBank/DDBJ whole genome shotgun (WGS) entry which is preliminary data.</text>
</comment>
<evidence type="ECO:0000313" key="1">
    <source>
        <dbReference type="EMBL" id="CAG2059909.1"/>
    </source>
</evidence>
<gene>
    <name evidence="1" type="ORF">TPAB3V08_LOCUS6868</name>
</gene>
<evidence type="ECO:0000313" key="2">
    <source>
        <dbReference type="Proteomes" id="UP001153148"/>
    </source>
</evidence>